<protein>
    <recommendedName>
        <fullName evidence="2">DUF8094 domain-containing protein</fullName>
    </recommendedName>
</protein>
<reference evidence="4" key="1">
    <citation type="submission" date="2016-10" db="EMBL/GenBank/DDBJ databases">
        <authorList>
            <person name="Varghese N."/>
            <person name="Submissions S."/>
        </authorList>
    </citation>
    <scope>NUCLEOTIDE SEQUENCE [LARGE SCALE GENOMIC DNA]</scope>
    <source>
        <strain evidence="4">DSM 19083</strain>
    </source>
</reference>
<gene>
    <name evidence="3" type="ORF">SAMN04488035_2431</name>
</gene>
<feature type="domain" description="DUF8094" evidence="2">
    <location>
        <begin position="42"/>
        <end position="331"/>
    </location>
</feature>
<name>A0A1I2HLJ6_9MICO</name>
<evidence type="ECO:0000313" key="3">
    <source>
        <dbReference type="EMBL" id="SFF30639.1"/>
    </source>
</evidence>
<accession>A0A1I2HLJ6</accession>
<dbReference type="InterPro" id="IPR058407">
    <property type="entry name" value="DUF8094"/>
</dbReference>
<dbReference type="Proteomes" id="UP000198520">
    <property type="component" value="Unassembled WGS sequence"/>
</dbReference>
<proteinExistence type="predicted"/>
<organism evidence="3 4">
    <name type="scientific">Flavimobilis marinus</name>
    <dbReference type="NCBI Taxonomy" id="285351"/>
    <lineage>
        <taxon>Bacteria</taxon>
        <taxon>Bacillati</taxon>
        <taxon>Actinomycetota</taxon>
        <taxon>Actinomycetes</taxon>
        <taxon>Micrococcales</taxon>
        <taxon>Jonesiaceae</taxon>
        <taxon>Flavimobilis</taxon>
    </lineage>
</organism>
<dbReference type="Pfam" id="PF26366">
    <property type="entry name" value="DUF8094"/>
    <property type="match status" value="1"/>
</dbReference>
<evidence type="ECO:0000313" key="4">
    <source>
        <dbReference type="Proteomes" id="UP000198520"/>
    </source>
</evidence>
<dbReference type="EMBL" id="FONZ01000004">
    <property type="protein sequence ID" value="SFF30639.1"/>
    <property type="molecule type" value="Genomic_DNA"/>
</dbReference>
<dbReference type="PROSITE" id="PS51257">
    <property type="entry name" value="PROKAR_LIPOPROTEIN"/>
    <property type="match status" value="1"/>
</dbReference>
<feature type="signal peptide" evidence="1">
    <location>
        <begin position="1"/>
        <end position="27"/>
    </location>
</feature>
<feature type="chain" id="PRO_5011492695" description="DUF8094 domain-containing protein" evidence="1">
    <location>
        <begin position="28"/>
        <end position="336"/>
    </location>
</feature>
<dbReference type="STRING" id="285351.SAMN04488035_2431"/>
<dbReference type="AlphaFoldDB" id="A0A1I2HLJ6"/>
<sequence>MTRSAQRTRTRTGAAALVLALGLTACAPEIPTPDPEAPPVAARPVLAPEQVKAVLADVGTALEQASTELDRDAVDARLTGPARKIRRTELLVAEVLETTEYVTQLPTATKSVMVSTAETWPRVVLAVSEQPELQTERLLVLEQPSARAQYQLWAWVRLFPNVELPAFAAAATGSAQAAADAEGYVMTPDAAVAAYADVLSKGSKSEHAELFADDPFRQQIAQIKKLQNEALEAADGKQTLTFSAVPGSVRALETVDGGVVVVGEMTALEDRVAEKGATIAPGSQIEKALARKLDVENEMSISYTSTVALYLPAEGTDEAPVVLGVEHVATAADIPS</sequence>
<dbReference type="RefSeq" id="WP_093379144.1">
    <property type="nucleotide sequence ID" value="NZ_BNAN01000004.1"/>
</dbReference>
<keyword evidence="4" id="KW-1185">Reference proteome</keyword>
<evidence type="ECO:0000259" key="2">
    <source>
        <dbReference type="Pfam" id="PF26366"/>
    </source>
</evidence>
<evidence type="ECO:0000256" key="1">
    <source>
        <dbReference type="SAM" id="SignalP"/>
    </source>
</evidence>
<keyword evidence="1" id="KW-0732">Signal</keyword>
<dbReference type="OrthoDB" id="3266092at2"/>